<comment type="caution">
    <text evidence="19">The sequence shown here is derived from an EMBL/GenBank/DDBJ whole genome shotgun (WGS) entry which is preliminary data.</text>
</comment>
<evidence type="ECO:0000313" key="19">
    <source>
        <dbReference type="EMBL" id="KAA2252830.1"/>
    </source>
</evidence>
<evidence type="ECO:0000313" key="20">
    <source>
        <dbReference type="Proteomes" id="UP000323454"/>
    </source>
</evidence>
<dbReference type="FunFam" id="3.40.50.620:FF:000063">
    <property type="entry name" value="Isoleucine--tRNA ligase"/>
    <property type="match status" value="1"/>
</dbReference>
<dbReference type="RefSeq" id="WP_149854040.1">
    <property type="nucleotide sequence ID" value="NZ_VUOB01000072.1"/>
</dbReference>
<evidence type="ECO:0000256" key="5">
    <source>
        <dbReference type="ARBA" id="ARBA00022490"/>
    </source>
</evidence>
<dbReference type="InterPro" id="IPR002300">
    <property type="entry name" value="aa-tRNA-synth_Ia"/>
</dbReference>
<dbReference type="InterPro" id="IPR002301">
    <property type="entry name" value="Ile-tRNA-ligase"/>
</dbReference>
<dbReference type="PRINTS" id="PR00984">
    <property type="entry name" value="TRNASYNTHILE"/>
</dbReference>
<comment type="catalytic activity">
    <reaction evidence="14 15">
        <text>tRNA(Ile) + L-isoleucine + ATP = L-isoleucyl-tRNA(Ile) + AMP + diphosphate</text>
        <dbReference type="Rhea" id="RHEA:11060"/>
        <dbReference type="Rhea" id="RHEA-COMP:9666"/>
        <dbReference type="Rhea" id="RHEA-COMP:9695"/>
        <dbReference type="ChEBI" id="CHEBI:30616"/>
        <dbReference type="ChEBI" id="CHEBI:33019"/>
        <dbReference type="ChEBI" id="CHEBI:58045"/>
        <dbReference type="ChEBI" id="CHEBI:78442"/>
        <dbReference type="ChEBI" id="CHEBI:78528"/>
        <dbReference type="ChEBI" id="CHEBI:456215"/>
        <dbReference type="EC" id="6.1.1.5"/>
    </reaction>
</comment>
<dbReference type="InterPro" id="IPR023586">
    <property type="entry name" value="Ile-tRNA-ligase_type2"/>
</dbReference>
<dbReference type="GO" id="GO:0008270">
    <property type="term" value="F:zinc ion binding"/>
    <property type="evidence" value="ECO:0007669"/>
    <property type="project" value="UniProtKB-UniRule"/>
</dbReference>
<dbReference type="AlphaFoldDB" id="A0A5B2WPX2"/>
<dbReference type="EC" id="6.1.1.5" evidence="15"/>
<comment type="subunit">
    <text evidence="4 15">Monomer.</text>
</comment>
<feature type="short sequence motif" description="'KMSKS' region" evidence="15">
    <location>
        <begin position="711"/>
        <end position="715"/>
    </location>
</feature>
<evidence type="ECO:0000256" key="4">
    <source>
        <dbReference type="ARBA" id="ARBA00011245"/>
    </source>
</evidence>
<reference evidence="19 20" key="1">
    <citation type="submission" date="2019-09" db="EMBL/GenBank/DDBJ databases">
        <title>Goodfellowia gen. nov., a new genus of the Pseudonocardineae related to Actinoalloteichus, containing Goodfellowia coeruleoviolacea gen. nov., comb. nov. gen. nov., comb. nov.</title>
        <authorList>
            <person name="Labeda D."/>
        </authorList>
    </citation>
    <scope>NUCLEOTIDE SEQUENCE [LARGE SCALE GENOMIC DNA]</scope>
    <source>
        <strain evidence="19 20">AN110305</strain>
    </source>
</reference>
<dbReference type="NCBIfam" id="TIGR00392">
    <property type="entry name" value="ileS"/>
    <property type="match status" value="1"/>
</dbReference>
<evidence type="ECO:0000256" key="12">
    <source>
        <dbReference type="ARBA" id="ARBA00023146"/>
    </source>
</evidence>
<keyword evidence="5 15" id="KW-0963">Cytoplasm</keyword>
<gene>
    <name evidence="15" type="primary">ileS</name>
    <name evidence="19" type="ORF">F0L68_34260</name>
</gene>
<evidence type="ECO:0000256" key="16">
    <source>
        <dbReference type="SAM" id="MobiDB-lite"/>
    </source>
</evidence>
<evidence type="ECO:0000256" key="13">
    <source>
        <dbReference type="ARBA" id="ARBA00025217"/>
    </source>
</evidence>
<comment type="domain">
    <text evidence="15">IleRS has two distinct active sites: one for aminoacylation and one for editing. The misactivated valine is translocated from the active site to the editing site, which sterically excludes the correctly activated isoleucine. The single editing site contains two valyl binding pockets, one specific for each substrate (Val-AMP or Val-tRNA(Ile)).</text>
</comment>
<evidence type="ECO:0000256" key="1">
    <source>
        <dbReference type="ARBA" id="ARBA00001947"/>
    </source>
</evidence>
<dbReference type="SUPFAM" id="SSF50677">
    <property type="entry name" value="ValRS/IleRS/LeuRS editing domain"/>
    <property type="match status" value="1"/>
</dbReference>
<feature type="binding site" evidence="15">
    <location>
        <position position="714"/>
    </location>
    <ligand>
        <name>ATP</name>
        <dbReference type="ChEBI" id="CHEBI:30616"/>
    </ligand>
</feature>
<evidence type="ECO:0000259" key="18">
    <source>
        <dbReference type="Pfam" id="PF08264"/>
    </source>
</evidence>
<keyword evidence="12 15" id="KW-0030">Aminoacyl-tRNA synthetase</keyword>
<feature type="short sequence motif" description="'HIGH' region" evidence="15">
    <location>
        <begin position="140"/>
        <end position="150"/>
    </location>
</feature>
<evidence type="ECO:0000256" key="10">
    <source>
        <dbReference type="ARBA" id="ARBA00022840"/>
    </source>
</evidence>
<feature type="compositionally biased region" description="Basic residues" evidence="16">
    <location>
        <begin position="58"/>
        <end position="69"/>
    </location>
</feature>
<dbReference type="GO" id="GO:0005524">
    <property type="term" value="F:ATP binding"/>
    <property type="evidence" value="ECO:0007669"/>
    <property type="project" value="UniProtKB-UniRule"/>
</dbReference>
<dbReference type="GO" id="GO:0002161">
    <property type="term" value="F:aminoacyl-tRNA deacylase activity"/>
    <property type="evidence" value="ECO:0007669"/>
    <property type="project" value="InterPro"/>
</dbReference>
<sequence>MPVGAGAGNCDESSSPCVSVDGPPPGTESDRNLQVTDRRVPLVCETSRPRCRPAMPGRRSRPGVRRKSSASRQRTLAGVRRPTVEMRGRQVPFDPVEVHPSFVDMEERVLRRWSERDVVRRSLSAGGPEAPLLRCYEGPPTANGRPGVHHVEARVFKDVFPRFFAMKGYRIPRRAGWDCHGIPVEIEVEKQLGIASKPEIERFGVAEFNERCRQSVTGYVGEWERLTHRIGYWVDTDNPYQTMDTSYVESVWWSLKTIFDRGLLYEDHRIVPYCTRCGTTLSSHEVAQGYADTKDLSVYTRLPLLSGPLAPGGSGVDGDLAGASLLVWTTMPWTVIFSSLAVVGKDIHYVLARGGRAGAHLVVLAAERVEPVLGPDAEVLRDVALDEILGARYRGPYEYVGPGSPDDPDGDPASWRYVVLGDFVSTSTGSGIVSTAPAYGEDDMRVAKENGVTVINGVGTDGHLDDRIGPFAGMYIRDATERVVDDLRERGLAVHTEMYQHSFPFCWRCDTPLVYYAKLCWFIGTTSYRNQLIDGNAEVDWRPEHIRTGRYGDWLANNVDWAVSRERYWGTPLPLWRCQGCAHTIAVGSLAELGERAGQELSTLDPHRPYVDDVEFGCPSCASGVMHRVPEVIDAWYDSGSMPFAQHGYPHVPGSAEAFKELFPADLTAEAIDQTRGWWYSLQTVSTLLFGESSYRRALCLGHIVDESGRKMSKSVGNVLDPWTLIGTHGADSLRWLLLVEGNPWQSRRVWDEGIQQVTRKLLMTVWNTYYFLVTYANLSGWSPDLPAPDLMRRPVMDQYVLADLADAVSEVDSAMSNFDVTRAGKRIGLFVEDLSNWYVRRTRERFYHGEPGVELSEDTRAAFATLHTCVTTLAGLLAPFTPFLADEIHENLVRRGPDGPADSVHLAPFPVADTNAVDPGLRTAMSLARRLVTLGRDARNTASVPVRVPLRRAILTIPADLRDHIGLVRDVVAAELNVKEISQADKESGHLVTYTVKPDFRALGRLFGKQTQQVATALRTLDGEDVLSAMAAGAELTVVIGGADGAAGETVAVPADAVRVLEEPIAGWQVSSDGDCHVALDVTLDQELKLEGLAREFVRMLNELRKRRGYQIADKVHLGVSVAVDPGGELASMLRLHPEEITGGVRAPRMRDEVDPQSAERISIGDGELLVDLRVLAEH</sequence>
<evidence type="ECO:0000256" key="15">
    <source>
        <dbReference type="HAMAP-Rule" id="MF_02003"/>
    </source>
</evidence>
<feature type="compositionally biased region" description="Basic and acidic residues" evidence="16">
    <location>
        <begin position="28"/>
        <end position="40"/>
    </location>
</feature>
<comment type="similarity">
    <text evidence="3 15">Belongs to the class-I aminoacyl-tRNA synthetase family. IleS type 2 subfamily.</text>
</comment>
<dbReference type="FunFam" id="3.40.50.620:FF:000075">
    <property type="entry name" value="Isoleucine--tRNA ligase"/>
    <property type="match status" value="1"/>
</dbReference>
<organism evidence="19 20">
    <name type="scientific">Solihabitans fulvus</name>
    <dbReference type="NCBI Taxonomy" id="1892852"/>
    <lineage>
        <taxon>Bacteria</taxon>
        <taxon>Bacillati</taxon>
        <taxon>Actinomycetota</taxon>
        <taxon>Actinomycetes</taxon>
        <taxon>Pseudonocardiales</taxon>
        <taxon>Pseudonocardiaceae</taxon>
        <taxon>Solihabitans</taxon>
    </lineage>
</organism>
<evidence type="ECO:0000256" key="6">
    <source>
        <dbReference type="ARBA" id="ARBA00022598"/>
    </source>
</evidence>
<keyword evidence="20" id="KW-1185">Reference proteome</keyword>
<feature type="domain" description="Aminoacyl-tRNA synthetase class Ia" evidence="17">
    <location>
        <begin position="109"/>
        <end position="739"/>
    </location>
</feature>
<evidence type="ECO:0000256" key="8">
    <source>
        <dbReference type="ARBA" id="ARBA00022741"/>
    </source>
</evidence>
<accession>A0A5B2WPX2</accession>
<dbReference type="Pfam" id="PF00133">
    <property type="entry name" value="tRNA-synt_1"/>
    <property type="match status" value="1"/>
</dbReference>
<protein>
    <recommendedName>
        <fullName evidence="15">Isoleucine--tRNA ligase</fullName>
        <ecNumber evidence="15">6.1.1.5</ecNumber>
    </recommendedName>
    <alternativeName>
        <fullName evidence="15">Isoleucyl-tRNA synthetase</fullName>
        <shortName evidence="15">IleRS</shortName>
    </alternativeName>
</protein>
<evidence type="ECO:0000256" key="14">
    <source>
        <dbReference type="ARBA" id="ARBA00048359"/>
    </source>
</evidence>
<dbReference type="InterPro" id="IPR033709">
    <property type="entry name" value="Anticodon_Ile_ABEc"/>
</dbReference>
<comment type="subcellular location">
    <subcellularLocation>
        <location evidence="2 15">Cytoplasm</location>
    </subcellularLocation>
</comment>
<comment type="cofactor">
    <cofactor evidence="1 15">
        <name>Zn(2+)</name>
        <dbReference type="ChEBI" id="CHEBI:29105"/>
    </cofactor>
</comment>
<dbReference type="GO" id="GO:0004822">
    <property type="term" value="F:isoleucine-tRNA ligase activity"/>
    <property type="evidence" value="ECO:0007669"/>
    <property type="project" value="UniProtKB-UniRule"/>
</dbReference>
<name>A0A5B2WPX2_9PSEU</name>
<feature type="domain" description="Methionyl/Valyl/Leucyl/Isoleucyl-tRNA synthetase anticodon-binding" evidence="18">
    <location>
        <begin position="798"/>
        <end position="952"/>
    </location>
</feature>
<dbReference type="InterPro" id="IPR009008">
    <property type="entry name" value="Val/Leu/Ile-tRNA-synth_edit"/>
</dbReference>
<reference evidence="19 20" key="2">
    <citation type="submission" date="2019-09" db="EMBL/GenBank/DDBJ databases">
        <authorList>
            <person name="Jin C."/>
        </authorList>
    </citation>
    <scope>NUCLEOTIDE SEQUENCE [LARGE SCALE GENOMIC DNA]</scope>
    <source>
        <strain evidence="19 20">AN110305</strain>
    </source>
</reference>
<comment type="function">
    <text evidence="13 15">Catalyzes the attachment of isoleucine to tRNA(Ile). As IleRS can inadvertently accommodate and process structurally similar amino acids such as valine, to avoid such errors it has two additional distinct tRNA(Ile)-dependent editing activities. One activity is designated as 'pretransfer' editing and involves the hydrolysis of activated Val-AMP. The other activity is designated 'posttransfer' editing and involves deacylation of mischarged Val-tRNA(Ile).</text>
</comment>
<evidence type="ECO:0000259" key="17">
    <source>
        <dbReference type="Pfam" id="PF00133"/>
    </source>
</evidence>
<dbReference type="GO" id="GO:0005737">
    <property type="term" value="C:cytoplasm"/>
    <property type="evidence" value="ECO:0007669"/>
    <property type="project" value="UniProtKB-SubCell"/>
</dbReference>
<dbReference type="Gene3D" id="1.10.730.10">
    <property type="entry name" value="Isoleucyl-tRNA Synthetase, Domain 1"/>
    <property type="match status" value="1"/>
</dbReference>
<dbReference type="PANTHER" id="PTHR42780">
    <property type="entry name" value="SOLEUCYL-TRNA SYNTHETASE"/>
    <property type="match status" value="1"/>
</dbReference>
<dbReference type="SUPFAM" id="SSF47323">
    <property type="entry name" value="Anticodon-binding domain of a subclass of class I aminoacyl-tRNA synthetases"/>
    <property type="match status" value="1"/>
</dbReference>
<keyword evidence="7 15" id="KW-0479">Metal-binding</keyword>
<proteinExistence type="inferred from homology"/>
<dbReference type="InterPro" id="IPR014729">
    <property type="entry name" value="Rossmann-like_a/b/a_fold"/>
</dbReference>
<keyword evidence="9 15" id="KW-0862">Zinc</keyword>
<dbReference type="Pfam" id="PF08264">
    <property type="entry name" value="Anticodon_1"/>
    <property type="match status" value="1"/>
</dbReference>
<dbReference type="OrthoDB" id="9810365at2"/>
<keyword evidence="8 15" id="KW-0547">Nucleotide-binding</keyword>
<evidence type="ECO:0000256" key="9">
    <source>
        <dbReference type="ARBA" id="ARBA00022833"/>
    </source>
</evidence>
<dbReference type="EMBL" id="VUOB01000072">
    <property type="protein sequence ID" value="KAA2252830.1"/>
    <property type="molecule type" value="Genomic_DNA"/>
</dbReference>
<dbReference type="SUPFAM" id="SSF52374">
    <property type="entry name" value="Nucleotidylyl transferase"/>
    <property type="match status" value="1"/>
</dbReference>
<dbReference type="InterPro" id="IPR013155">
    <property type="entry name" value="M/V/L/I-tRNA-synth_anticd-bd"/>
</dbReference>
<dbReference type="Gene3D" id="3.40.50.620">
    <property type="entry name" value="HUPs"/>
    <property type="match status" value="2"/>
</dbReference>
<dbReference type="GO" id="GO:0000049">
    <property type="term" value="F:tRNA binding"/>
    <property type="evidence" value="ECO:0007669"/>
    <property type="project" value="InterPro"/>
</dbReference>
<dbReference type="PANTHER" id="PTHR42780:SF1">
    <property type="entry name" value="ISOLEUCINE--TRNA LIGASE, CYTOPLASMIC"/>
    <property type="match status" value="1"/>
</dbReference>
<keyword evidence="6 15" id="KW-0436">Ligase</keyword>
<keyword evidence="10 15" id="KW-0067">ATP-binding</keyword>
<dbReference type="Proteomes" id="UP000323454">
    <property type="component" value="Unassembled WGS sequence"/>
</dbReference>
<feature type="region of interest" description="Disordered" evidence="16">
    <location>
        <begin position="1"/>
        <end position="77"/>
    </location>
</feature>
<dbReference type="HAMAP" id="MF_02003">
    <property type="entry name" value="Ile_tRNA_synth_type2"/>
    <property type="match status" value="1"/>
</dbReference>
<dbReference type="CDD" id="cd07961">
    <property type="entry name" value="Anticodon_Ia_Ile_ABEc"/>
    <property type="match status" value="1"/>
</dbReference>
<evidence type="ECO:0000256" key="7">
    <source>
        <dbReference type="ARBA" id="ARBA00022723"/>
    </source>
</evidence>
<keyword evidence="11 15" id="KW-0648">Protein biosynthesis</keyword>
<evidence type="ECO:0000256" key="11">
    <source>
        <dbReference type="ARBA" id="ARBA00022917"/>
    </source>
</evidence>
<evidence type="ECO:0000256" key="2">
    <source>
        <dbReference type="ARBA" id="ARBA00004496"/>
    </source>
</evidence>
<evidence type="ECO:0000256" key="3">
    <source>
        <dbReference type="ARBA" id="ARBA00007078"/>
    </source>
</evidence>
<dbReference type="InterPro" id="IPR009080">
    <property type="entry name" value="tRNAsynth_Ia_anticodon-bd"/>
</dbReference>
<dbReference type="GO" id="GO:0006428">
    <property type="term" value="P:isoleucyl-tRNA aminoacylation"/>
    <property type="evidence" value="ECO:0007669"/>
    <property type="project" value="UniProtKB-UniRule"/>
</dbReference>
<dbReference type="Pfam" id="PF19302">
    <property type="entry name" value="DUF5915"/>
    <property type="match status" value="1"/>
</dbReference>